<evidence type="ECO:0000256" key="9">
    <source>
        <dbReference type="PROSITE-ProRule" id="PRU10141"/>
    </source>
</evidence>
<gene>
    <name evidence="12" type="ORF">VB695_14890</name>
</gene>
<dbReference type="PANTHER" id="PTHR24363">
    <property type="entry name" value="SERINE/THREONINE PROTEIN KINASE"/>
    <property type="match status" value="1"/>
</dbReference>
<dbReference type="InterPro" id="IPR011009">
    <property type="entry name" value="Kinase-like_dom_sf"/>
</dbReference>
<dbReference type="SMART" id="SM01080">
    <property type="entry name" value="CHASE2"/>
    <property type="match status" value="1"/>
</dbReference>
<evidence type="ECO:0000259" key="11">
    <source>
        <dbReference type="PROSITE" id="PS50011"/>
    </source>
</evidence>
<dbReference type="InterPro" id="IPR017441">
    <property type="entry name" value="Protein_kinase_ATP_BS"/>
</dbReference>
<evidence type="ECO:0000313" key="13">
    <source>
        <dbReference type="Proteomes" id="UP001303285"/>
    </source>
</evidence>
<dbReference type="EC" id="2.7.11.1" evidence="1"/>
<comment type="caution">
    <text evidence="12">The sequence shown here is derived from an EMBL/GenBank/DDBJ whole genome shotgun (WGS) entry which is preliminary data.</text>
</comment>
<keyword evidence="5 12" id="KW-0418">Kinase</keyword>
<dbReference type="RefSeq" id="WP_323243874.1">
    <property type="nucleotide sequence ID" value="NZ_JAYGHK010000047.1"/>
</dbReference>
<feature type="domain" description="Protein kinase" evidence="11">
    <location>
        <begin position="472"/>
        <end position="735"/>
    </location>
</feature>
<dbReference type="InterPro" id="IPR000719">
    <property type="entry name" value="Prot_kinase_dom"/>
</dbReference>
<organism evidence="12 13">
    <name type="scientific">Nodularia spumigena UHCC 0060</name>
    <dbReference type="NCBI Taxonomy" id="3110300"/>
    <lineage>
        <taxon>Bacteria</taxon>
        <taxon>Bacillati</taxon>
        <taxon>Cyanobacteriota</taxon>
        <taxon>Cyanophyceae</taxon>
        <taxon>Nostocales</taxon>
        <taxon>Nodulariaceae</taxon>
        <taxon>Nodularia</taxon>
    </lineage>
</organism>
<dbReference type="Proteomes" id="UP001303285">
    <property type="component" value="Unassembled WGS sequence"/>
</dbReference>
<dbReference type="PROSITE" id="PS50011">
    <property type="entry name" value="PROTEIN_KINASE_DOM"/>
    <property type="match status" value="1"/>
</dbReference>
<dbReference type="EMBL" id="JAYGHK010000047">
    <property type="protein sequence ID" value="MEA5609333.1"/>
    <property type="molecule type" value="Genomic_DNA"/>
</dbReference>
<comment type="catalytic activity">
    <reaction evidence="8">
        <text>L-seryl-[protein] + ATP = O-phospho-L-seryl-[protein] + ADP + H(+)</text>
        <dbReference type="Rhea" id="RHEA:17989"/>
        <dbReference type="Rhea" id="RHEA-COMP:9863"/>
        <dbReference type="Rhea" id="RHEA-COMP:11604"/>
        <dbReference type="ChEBI" id="CHEBI:15378"/>
        <dbReference type="ChEBI" id="CHEBI:29999"/>
        <dbReference type="ChEBI" id="CHEBI:30616"/>
        <dbReference type="ChEBI" id="CHEBI:83421"/>
        <dbReference type="ChEBI" id="CHEBI:456216"/>
        <dbReference type="EC" id="2.7.11.1"/>
    </reaction>
</comment>
<dbReference type="Pfam" id="PF00069">
    <property type="entry name" value="Pkinase"/>
    <property type="match status" value="1"/>
</dbReference>
<reference evidence="12 13" key="1">
    <citation type="submission" date="2023-12" db="EMBL/GenBank/DDBJ databases">
        <title>Baltic Sea Cyanobacteria.</title>
        <authorList>
            <person name="Delbaje E."/>
            <person name="Fewer D.P."/>
            <person name="Shishido T.K."/>
        </authorList>
    </citation>
    <scope>NUCLEOTIDE SEQUENCE [LARGE SCALE GENOMIC DNA]</scope>
    <source>
        <strain evidence="12 13">UHCC 0060</strain>
    </source>
</reference>
<dbReference type="Pfam" id="PF05226">
    <property type="entry name" value="CHASE2"/>
    <property type="match status" value="1"/>
</dbReference>
<keyword evidence="10" id="KW-1133">Transmembrane helix</keyword>
<dbReference type="SUPFAM" id="SSF56112">
    <property type="entry name" value="Protein kinase-like (PK-like)"/>
    <property type="match status" value="1"/>
</dbReference>
<feature type="binding site" evidence="9">
    <location>
        <position position="503"/>
    </location>
    <ligand>
        <name>ATP</name>
        <dbReference type="ChEBI" id="CHEBI:30616"/>
    </ligand>
</feature>
<feature type="transmembrane region" description="Helical" evidence="10">
    <location>
        <begin position="390"/>
        <end position="410"/>
    </location>
</feature>
<evidence type="ECO:0000256" key="2">
    <source>
        <dbReference type="ARBA" id="ARBA00022527"/>
    </source>
</evidence>
<dbReference type="Gene3D" id="3.30.200.20">
    <property type="entry name" value="Phosphorylase Kinase, domain 1"/>
    <property type="match status" value="1"/>
</dbReference>
<dbReference type="SMART" id="SM00220">
    <property type="entry name" value="S_TKc"/>
    <property type="match status" value="1"/>
</dbReference>
<sequence>MISGILKKLRAAFAKDKTYRDTFSQKPWLQLILVTSLGVTALVWGVRELKWLQPWELKAYDQMLRSRPVEPPDHRILLVEITQEDLAQEQWPLSDAKINQMLLKLESYHPSIIGIHFNRANQENLAVNLKNPENIISTCLFSSINRQEIPPPSNFPEDNFGFKDLIPDYESDQIIRRSLLFAHSEDNKCTTSFSFAARLAVNYLEKLGFYIDFPDQYNFSIGETLFSTLKANSGSYKKLDAAGYQILLNYRHTERIAEKVTLTQVLNNQLEPDLVKDKIVIIGTTAPSVNPGLNTPYNAAPDQPSRTPAVLIHAQIISQILSTVLDGRPLIWYWSEGLEILWLCGWSTIGSIVGWRMRHPLLLLVVGGASLAGLVVICIVVFFQAGWIPLIPPAIGFLLSGVSTMIYTTYQNQQQTKVILLKIEQQNSAIEQLNILLKDTQTTAIRDLHIHATSTPIIPEKRTGDLLLAGRYQISKILGAGGFGRTYLAKDTQRPGNPICVVKQLMPARRDTKFMEVARRLFNTEADILEVLGKHQQIPELLAYFEEEQEFYLIQEYIPGHTLNEELPPVQVVQNEAFVIDMLKGVLEVLIFMHERRIIHRDIKPTNIIRCSEDNRLVLIDFGAVKLMQPPNSEQTELATVAIGTRGYAPPEQFAGHPRLSSDIYALGMIGIQAITGILPQELKPDLDTGNILWRETAEISDELAAILDKMVRYHFSDRYQNATDVMQDLNHLTNSTSANSY</sequence>
<keyword evidence="2" id="KW-0723">Serine/threonine-protein kinase</keyword>
<evidence type="ECO:0000256" key="10">
    <source>
        <dbReference type="SAM" id="Phobius"/>
    </source>
</evidence>
<evidence type="ECO:0000256" key="1">
    <source>
        <dbReference type="ARBA" id="ARBA00012513"/>
    </source>
</evidence>
<evidence type="ECO:0000256" key="7">
    <source>
        <dbReference type="ARBA" id="ARBA00047899"/>
    </source>
</evidence>
<accession>A0ABU5UTX4</accession>
<keyword evidence="4 9" id="KW-0547">Nucleotide-binding</keyword>
<proteinExistence type="predicted"/>
<comment type="catalytic activity">
    <reaction evidence="7">
        <text>L-threonyl-[protein] + ATP = O-phospho-L-threonyl-[protein] + ADP + H(+)</text>
        <dbReference type="Rhea" id="RHEA:46608"/>
        <dbReference type="Rhea" id="RHEA-COMP:11060"/>
        <dbReference type="Rhea" id="RHEA-COMP:11605"/>
        <dbReference type="ChEBI" id="CHEBI:15378"/>
        <dbReference type="ChEBI" id="CHEBI:30013"/>
        <dbReference type="ChEBI" id="CHEBI:30616"/>
        <dbReference type="ChEBI" id="CHEBI:61977"/>
        <dbReference type="ChEBI" id="CHEBI:456216"/>
        <dbReference type="EC" id="2.7.11.1"/>
    </reaction>
</comment>
<evidence type="ECO:0000256" key="3">
    <source>
        <dbReference type="ARBA" id="ARBA00022679"/>
    </source>
</evidence>
<keyword evidence="3" id="KW-0808">Transferase</keyword>
<dbReference type="PANTHER" id="PTHR24363:SF0">
    <property type="entry name" value="SERINE_THREONINE KINASE LIKE DOMAIN CONTAINING 1"/>
    <property type="match status" value="1"/>
</dbReference>
<feature type="transmembrane region" description="Helical" evidence="10">
    <location>
        <begin position="361"/>
        <end position="384"/>
    </location>
</feature>
<name>A0ABU5UTX4_NODSP</name>
<evidence type="ECO:0000256" key="6">
    <source>
        <dbReference type="ARBA" id="ARBA00022840"/>
    </source>
</evidence>
<dbReference type="Gene3D" id="1.10.510.10">
    <property type="entry name" value="Transferase(Phosphotransferase) domain 1"/>
    <property type="match status" value="1"/>
</dbReference>
<evidence type="ECO:0000313" key="12">
    <source>
        <dbReference type="EMBL" id="MEA5609333.1"/>
    </source>
</evidence>
<protein>
    <recommendedName>
        <fullName evidence="1">non-specific serine/threonine protein kinase</fullName>
        <ecNumber evidence="1">2.7.11.1</ecNumber>
    </recommendedName>
</protein>
<dbReference type="CDD" id="cd14014">
    <property type="entry name" value="STKc_PknB_like"/>
    <property type="match status" value="1"/>
</dbReference>
<dbReference type="PROSITE" id="PS00107">
    <property type="entry name" value="PROTEIN_KINASE_ATP"/>
    <property type="match status" value="1"/>
</dbReference>
<keyword evidence="13" id="KW-1185">Reference proteome</keyword>
<keyword evidence="10" id="KW-0812">Transmembrane</keyword>
<dbReference type="InterPro" id="IPR007890">
    <property type="entry name" value="CHASE2"/>
</dbReference>
<dbReference type="GO" id="GO:0016301">
    <property type="term" value="F:kinase activity"/>
    <property type="evidence" value="ECO:0007669"/>
    <property type="project" value="UniProtKB-KW"/>
</dbReference>
<evidence type="ECO:0000256" key="5">
    <source>
        <dbReference type="ARBA" id="ARBA00022777"/>
    </source>
</evidence>
<evidence type="ECO:0000256" key="4">
    <source>
        <dbReference type="ARBA" id="ARBA00022741"/>
    </source>
</evidence>
<keyword evidence="10" id="KW-0472">Membrane</keyword>
<keyword evidence="6 9" id="KW-0067">ATP-binding</keyword>
<evidence type="ECO:0000256" key="8">
    <source>
        <dbReference type="ARBA" id="ARBA00048679"/>
    </source>
</evidence>